<evidence type="ECO:0000256" key="1">
    <source>
        <dbReference type="SAM" id="MobiDB-lite"/>
    </source>
</evidence>
<evidence type="ECO:0000313" key="4">
    <source>
        <dbReference type="Proteomes" id="UP000075635"/>
    </source>
</evidence>
<feature type="compositionally biased region" description="Polar residues" evidence="1">
    <location>
        <begin position="18"/>
        <end position="28"/>
    </location>
</feature>
<dbReference type="AlphaFoldDB" id="A0A150SUQ1"/>
<accession>A0A150SUQ1</accession>
<evidence type="ECO:0000259" key="2">
    <source>
        <dbReference type="Pfam" id="PF13358"/>
    </source>
</evidence>
<organism evidence="3 4">
    <name type="scientific">Sorangium cellulosum</name>
    <name type="common">Polyangium cellulosum</name>
    <dbReference type="NCBI Taxonomy" id="56"/>
    <lineage>
        <taxon>Bacteria</taxon>
        <taxon>Pseudomonadati</taxon>
        <taxon>Myxococcota</taxon>
        <taxon>Polyangia</taxon>
        <taxon>Polyangiales</taxon>
        <taxon>Polyangiaceae</taxon>
        <taxon>Sorangium</taxon>
    </lineage>
</organism>
<gene>
    <name evidence="3" type="ORF">BE17_01135</name>
</gene>
<dbReference type="EMBL" id="JEMB01000565">
    <property type="protein sequence ID" value="KYF96176.1"/>
    <property type="molecule type" value="Genomic_DNA"/>
</dbReference>
<dbReference type="SUPFAM" id="SSF46689">
    <property type="entry name" value="Homeodomain-like"/>
    <property type="match status" value="1"/>
</dbReference>
<comment type="caution">
    <text evidence="3">The sequence shown here is derived from an EMBL/GenBank/DDBJ whole genome shotgun (WGS) entry which is preliminary data.</text>
</comment>
<protein>
    <recommendedName>
        <fullName evidence="2">Tc1-like transposase DDE domain-containing protein</fullName>
    </recommendedName>
</protein>
<sequence>MPRARAKPVLLPAPLRQKLQQTARSPKTSQRDAQRARIALLADEGWSNEQIQRAVGCDIKTVRKWRNRIAAIADEAVLQDKPRTGRPPRVATAVHYELIKLACSRPDEHKVPFEQVWTLDQLAKALKLETKVELSRTEVRRVLQGASLRPHRVRLWLHSPDPDFRSKVEVICKLYLEPPAGATVLCVDEKTGMQALEHRFPMQPCCSRKAARREFEYQRHGTLTLIGAFNVKTGEVVSRCGPTRTAADLLAFMDEVAKRYPTGEVYIIWDNLNIHHGARWNEFNARHGGRFHFVYTPIHASWVNQIELWFSILSRRVLKHASFASAEELSLCVLGFVRHWNEHQARPFRWKFRGQWRATLPSYAA</sequence>
<dbReference type="Gene3D" id="3.30.420.10">
    <property type="entry name" value="Ribonuclease H-like superfamily/Ribonuclease H"/>
    <property type="match status" value="1"/>
</dbReference>
<dbReference type="Pfam" id="PF13358">
    <property type="entry name" value="DDE_3"/>
    <property type="match status" value="1"/>
</dbReference>
<dbReference type="InterPro" id="IPR009057">
    <property type="entry name" value="Homeodomain-like_sf"/>
</dbReference>
<name>A0A150SUQ1_SORCE</name>
<reference evidence="3 4" key="1">
    <citation type="submission" date="2014-02" db="EMBL/GenBank/DDBJ databases">
        <title>The small core and large imbalanced accessory genome model reveals a collaborative survival strategy of Sorangium cellulosum strains in nature.</title>
        <authorList>
            <person name="Han K."/>
            <person name="Peng R."/>
            <person name="Blom J."/>
            <person name="Li Y.-Z."/>
        </authorList>
    </citation>
    <scope>NUCLEOTIDE SEQUENCE [LARGE SCALE GENOMIC DNA]</scope>
    <source>
        <strain evidence="3 4">So0011-07</strain>
    </source>
</reference>
<feature type="domain" description="Tc1-like transposase DDE" evidence="2">
    <location>
        <begin position="211"/>
        <end position="329"/>
    </location>
</feature>
<dbReference type="Proteomes" id="UP000075635">
    <property type="component" value="Unassembled WGS sequence"/>
</dbReference>
<proteinExistence type="predicted"/>
<feature type="region of interest" description="Disordered" evidence="1">
    <location>
        <begin position="1"/>
        <end position="32"/>
    </location>
</feature>
<dbReference type="InterPro" id="IPR038717">
    <property type="entry name" value="Tc1-like_DDE_dom"/>
</dbReference>
<dbReference type="InterPro" id="IPR047655">
    <property type="entry name" value="Transpos_IS630-like"/>
</dbReference>
<dbReference type="GO" id="GO:0003676">
    <property type="term" value="F:nucleic acid binding"/>
    <property type="evidence" value="ECO:0007669"/>
    <property type="project" value="InterPro"/>
</dbReference>
<dbReference type="InterPro" id="IPR036397">
    <property type="entry name" value="RNaseH_sf"/>
</dbReference>
<dbReference type="NCBIfam" id="NF033545">
    <property type="entry name" value="transpos_IS630"/>
    <property type="match status" value="1"/>
</dbReference>
<dbReference type="Pfam" id="PF13565">
    <property type="entry name" value="HTH_32"/>
    <property type="match status" value="1"/>
</dbReference>
<evidence type="ECO:0000313" key="3">
    <source>
        <dbReference type="EMBL" id="KYF96176.1"/>
    </source>
</evidence>